<name>A0A8T0E9C0_ARGBR</name>
<feature type="signal peptide" evidence="1">
    <location>
        <begin position="1"/>
        <end position="20"/>
    </location>
</feature>
<keyword evidence="3" id="KW-1185">Reference proteome</keyword>
<protein>
    <submittedName>
        <fullName evidence="2">Uncharacterized protein</fullName>
    </submittedName>
</protein>
<gene>
    <name evidence="2" type="ORF">HNY73_020882</name>
</gene>
<dbReference type="AlphaFoldDB" id="A0A8T0E9C0"/>
<reference evidence="2" key="1">
    <citation type="journal article" date="2020" name="bioRxiv">
        <title>Chromosome-level reference genome of the European wasp spider Argiope bruennichi: a resource for studies on range expansion and evolutionary adaptation.</title>
        <authorList>
            <person name="Sheffer M.M."/>
            <person name="Hoppe A."/>
            <person name="Krehenwinkel H."/>
            <person name="Uhl G."/>
            <person name="Kuss A.W."/>
            <person name="Jensen L."/>
            <person name="Jensen C."/>
            <person name="Gillespie R.G."/>
            <person name="Hoff K.J."/>
            <person name="Prost S."/>
        </authorList>
    </citation>
    <scope>NUCLEOTIDE SEQUENCE</scope>
</reference>
<evidence type="ECO:0000313" key="3">
    <source>
        <dbReference type="Proteomes" id="UP000807504"/>
    </source>
</evidence>
<reference evidence="2" key="2">
    <citation type="submission" date="2020-06" db="EMBL/GenBank/DDBJ databases">
        <authorList>
            <person name="Sheffer M."/>
        </authorList>
    </citation>
    <scope>NUCLEOTIDE SEQUENCE</scope>
</reference>
<feature type="chain" id="PRO_5035948262" evidence="1">
    <location>
        <begin position="21"/>
        <end position="361"/>
    </location>
</feature>
<dbReference type="SUPFAM" id="SSF50911">
    <property type="entry name" value="Mannose 6-phosphate receptor domain"/>
    <property type="match status" value="1"/>
</dbReference>
<dbReference type="Proteomes" id="UP000807504">
    <property type="component" value="Unassembled WGS sequence"/>
</dbReference>
<dbReference type="EMBL" id="JABXBU010002230">
    <property type="protein sequence ID" value="KAF8768018.1"/>
    <property type="molecule type" value="Genomic_DNA"/>
</dbReference>
<evidence type="ECO:0000256" key="1">
    <source>
        <dbReference type="SAM" id="SignalP"/>
    </source>
</evidence>
<dbReference type="InterPro" id="IPR009011">
    <property type="entry name" value="Man6P_isomerase_rcpt-bd_dom_sf"/>
</dbReference>
<keyword evidence="1" id="KW-0732">Signal</keyword>
<proteinExistence type="predicted"/>
<sequence>MKKCFAIIIFYIVISFTTEGAEYIEAPFQKYSVMLTQEKLRNFPSEPFPMVMFGEKFLCELPSEEEILFARNIIYPDVSVLTERINAMPCLLWRQMQWTYIVCPHFIYQFHNRNFSRTILGMQYADSYKNKNLEGFWGKGEQTFHTRHFTGEGNCGASKEEIRTIVWYFCRQSKEESIVYLQQISSCMYEIRIFTPRVCSGFDFESPTGHELYCYAEKDAMALFMANKDKMESPRYSLSYDFLDSAKGFRGDIFFVIDANIKVNKESSKESPSLNAEEICAKKSEYRADEIMSASMGVPFNFSVDPLNDSGSMELIWNVVNLLHQDSFYKNGIFSFFSFRGIAENLKEMIHSLKKDKKKRT</sequence>
<dbReference type="Gene3D" id="2.70.130.10">
    <property type="entry name" value="Mannose-6-phosphate receptor binding domain"/>
    <property type="match status" value="1"/>
</dbReference>
<comment type="caution">
    <text evidence="2">The sequence shown here is derived from an EMBL/GenBank/DDBJ whole genome shotgun (WGS) entry which is preliminary data.</text>
</comment>
<evidence type="ECO:0000313" key="2">
    <source>
        <dbReference type="EMBL" id="KAF8768018.1"/>
    </source>
</evidence>
<accession>A0A8T0E9C0</accession>
<organism evidence="2 3">
    <name type="scientific">Argiope bruennichi</name>
    <name type="common">Wasp spider</name>
    <name type="synonym">Aranea bruennichi</name>
    <dbReference type="NCBI Taxonomy" id="94029"/>
    <lineage>
        <taxon>Eukaryota</taxon>
        <taxon>Metazoa</taxon>
        <taxon>Ecdysozoa</taxon>
        <taxon>Arthropoda</taxon>
        <taxon>Chelicerata</taxon>
        <taxon>Arachnida</taxon>
        <taxon>Araneae</taxon>
        <taxon>Araneomorphae</taxon>
        <taxon>Entelegynae</taxon>
        <taxon>Araneoidea</taxon>
        <taxon>Araneidae</taxon>
        <taxon>Argiope</taxon>
    </lineage>
</organism>